<feature type="transmembrane region" description="Helical" evidence="1">
    <location>
        <begin position="17"/>
        <end position="37"/>
    </location>
</feature>
<feature type="transmembrane region" description="Helical" evidence="1">
    <location>
        <begin position="43"/>
        <end position="63"/>
    </location>
</feature>
<dbReference type="EMBL" id="BARV01008024">
    <property type="protein sequence ID" value="GAI15598.1"/>
    <property type="molecule type" value="Genomic_DNA"/>
</dbReference>
<evidence type="ECO:0000313" key="3">
    <source>
        <dbReference type="EMBL" id="GAI59960.1"/>
    </source>
</evidence>
<keyword evidence="1" id="KW-1133">Transmembrane helix</keyword>
<evidence type="ECO:0000313" key="2">
    <source>
        <dbReference type="EMBL" id="GAI15598.1"/>
    </source>
</evidence>
<dbReference type="AlphaFoldDB" id="X1RA22"/>
<proteinExistence type="predicted"/>
<gene>
    <name evidence="2" type="ORF">S06H3_16237</name>
    <name evidence="3" type="ORF">S12H4_00813</name>
</gene>
<sequence>MRFTEEEKNKIKNIMDILYHCTAAGISLSMIIILVTFRPIEPNIIIATVEVVMGLMVIVYACIKIIKILLLL</sequence>
<organism evidence="3">
    <name type="scientific">marine sediment metagenome</name>
    <dbReference type="NCBI Taxonomy" id="412755"/>
    <lineage>
        <taxon>unclassified sequences</taxon>
        <taxon>metagenomes</taxon>
        <taxon>ecological metagenomes</taxon>
    </lineage>
</organism>
<name>X1RA22_9ZZZZ</name>
<protein>
    <submittedName>
        <fullName evidence="3">Uncharacterized protein</fullName>
    </submittedName>
</protein>
<evidence type="ECO:0000256" key="1">
    <source>
        <dbReference type="SAM" id="Phobius"/>
    </source>
</evidence>
<dbReference type="EMBL" id="BARW01000128">
    <property type="protein sequence ID" value="GAI59960.1"/>
    <property type="molecule type" value="Genomic_DNA"/>
</dbReference>
<keyword evidence="1" id="KW-0812">Transmembrane</keyword>
<comment type="caution">
    <text evidence="3">The sequence shown here is derived from an EMBL/GenBank/DDBJ whole genome shotgun (WGS) entry which is preliminary data.</text>
</comment>
<reference evidence="3" key="1">
    <citation type="journal article" date="2014" name="Front. Microbiol.">
        <title>High frequency of phylogenetically diverse reductive dehalogenase-homologous genes in deep subseafloor sedimentary metagenomes.</title>
        <authorList>
            <person name="Kawai M."/>
            <person name="Futagami T."/>
            <person name="Toyoda A."/>
            <person name="Takaki Y."/>
            <person name="Nishi S."/>
            <person name="Hori S."/>
            <person name="Arai W."/>
            <person name="Tsubouchi T."/>
            <person name="Morono Y."/>
            <person name="Uchiyama I."/>
            <person name="Ito T."/>
            <person name="Fujiyama A."/>
            <person name="Inagaki F."/>
            <person name="Takami H."/>
        </authorList>
    </citation>
    <scope>NUCLEOTIDE SEQUENCE</scope>
    <source>
        <strain evidence="3">Expedition CK06-06</strain>
    </source>
</reference>
<keyword evidence="1" id="KW-0472">Membrane</keyword>
<accession>X1RA22</accession>